<sequence length="159" mass="18635">MKIFHQLFLLVLLSGSILLPDESHAQLKKYQFEQLDSLQNIQKRKVIVFIHTDWCKYCQAMENTSLKNKDIIEELNSNFYYIDLNAEEKKIILYKKYSFSFKPTGNHTGINDLAKELATVDGQISYPTLCFLNDKGEIIFQQTNYMTSIKFIEILKNVH</sequence>
<keyword evidence="1" id="KW-0732">Signal</keyword>
<dbReference type="EMBL" id="SLWA01000006">
    <property type="protein sequence ID" value="TCN55418.1"/>
    <property type="molecule type" value="Genomic_DNA"/>
</dbReference>
<reference evidence="3" key="3">
    <citation type="submission" date="2019-03" db="EMBL/GenBank/DDBJ databases">
        <authorList>
            <person name="Whitman W."/>
            <person name="Huntemann M."/>
            <person name="Clum A."/>
            <person name="Pillay M."/>
            <person name="Palaniappan K."/>
            <person name="Varghese N."/>
            <person name="Mikhailova N."/>
            <person name="Stamatis D."/>
            <person name="Reddy T."/>
            <person name="Daum C."/>
            <person name="Shapiro N."/>
            <person name="Ivanova N."/>
            <person name="Kyrpides N."/>
            <person name="Woyke T."/>
        </authorList>
    </citation>
    <scope>NUCLEOTIDE SEQUENCE</scope>
    <source>
        <strain evidence="3">P5626</strain>
    </source>
</reference>
<evidence type="ECO:0000313" key="5">
    <source>
        <dbReference type="Proteomes" id="UP000295270"/>
    </source>
</evidence>
<proteinExistence type="predicted"/>
<reference evidence="3 5" key="1">
    <citation type="journal article" date="2015" name="Stand. Genomic Sci.">
        <title>Genomic Encyclopedia of Bacterial and Archaeal Type Strains, Phase III: the genomes of soil and plant-associated and newly described type strains.</title>
        <authorList>
            <person name="Whitman W.B."/>
            <person name="Woyke T."/>
            <person name="Klenk H.P."/>
            <person name="Zhou Y."/>
            <person name="Lilburn T.G."/>
            <person name="Beck B.J."/>
            <person name="De Vos P."/>
            <person name="Vandamme P."/>
            <person name="Eisen J.A."/>
            <person name="Garrity G."/>
            <person name="Hugenholtz P."/>
            <person name="Kyrpides N.C."/>
        </authorList>
    </citation>
    <scope>NUCLEOTIDE SEQUENCE [LARGE SCALE GENOMIC DNA]</scope>
    <source>
        <strain evidence="3 5">P5626</strain>
    </source>
</reference>
<dbReference type="OrthoDB" id="9811036at2"/>
<evidence type="ECO:0000259" key="2">
    <source>
        <dbReference type="PROSITE" id="PS51352"/>
    </source>
</evidence>
<keyword evidence="5" id="KW-1185">Reference proteome</keyword>
<comment type="caution">
    <text evidence="4">The sequence shown here is derived from an EMBL/GenBank/DDBJ whole genome shotgun (WGS) entry which is preliminary data.</text>
</comment>
<dbReference type="PROSITE" id="PS51352">
    <property type="entry name" value="THIOREDOXIN_2"/>
    <property type="match status" value="1"/>
</dbReference>
<feature type="domain" description="Thioredoxin" evidence="2">
    <location>
        <begin position="8"/>
        <end position="159"/>
    </location>
</feature>
<dbReference type="InterPro" id="IPR013766">
    <property type="entry name" value="Thioredoxin_domain"/>
</dbReference>
<organism evidence="4 6">
    <name type="scientific">Flavobacterium circumlabens</name>
    <dbReference type="NCBI Taxonomy" id="2133765"/>
    <lineage>
        <taxon>Bacteria</taxon>
        <taxon>Pseudomonadati</taxon>
        <taxon>Bacteroidota</taxon>
        <taxon>Flavobacteriia</taxon>
        <taxon>Flavobacteriales</taxon>
        <taxon>Flavobacteriaceae</taxon>
        <taxon>Flavobacterium</taxon>
    </lineage>
</organism>
<dbReference type="Pfam" id="PF13098">
    <property type="entry name" value="Thioredoxin_2"/>
    <property type="match status" value="1"/>
</dbReference>
<feature type="signal peptide" evidence="1">
    <location>
        <begin position="1"/>
        <end position="25"/>
    </location>
</feature>
<name>A0A4Y7UA51_9FLAO</name>
<accession>A0A4Y7UA51</accession>
<dbReference type="InterPro" id="IPR012336">
    <property type="entry name" value="Thioredoxin-like_fold"/>
</dbReference>
<evidence type="ECO:0000313" key="3">
    <source>
        <dbReference type="EMBL" id="TCN55418.1"/>
    </source>
</evidence>
<protein>
    <submittedName>
        <fullName evidence="4">DUF255 domain-containing protein</fullName>
    </submittedName>
    <submittedName>
        <fullName evidence="3">Thioredoxin-related protein</fullName>
    </submittedName>
</protein>
<dbReference type="InterPro" id="IPR036249">
    <property type="entry name" value="Thioredoxin-like_sf"/>
</dbReference>
<evidence type="ECO:0000256" key="1">
    <source>
        <dbReference type="SAM" id="SignalP"/>
    </source>
</evidence>
<feature type="chain" id="PRO_5043204462" evidence="1">
    <location>
        <begin position="26"/>
        <end position="159"/>
    </location>
</feature>
<dbReference type="SUPFAM" id="SSF52833">
    <property type="entry name" value="Thioredoxin-like"/>
    <property type="match status" value="1"/>
</dbReference>
<evidence type="ECO:0000313" key="6">
    <source>
        <dbReference type="Proteomes" id="UP000298340"/>
    </source>
</evidence>
<gene>
    <name evidence="4" type="ORF">D0809_17180</name>
    <name evidence="3" type="ORF">EV142_106107</name>
</gene>
<dbReference type="AlphaFoldDB" id="A0A4Y7UA51"/>
<dbReference type="Proteomes" id="UP000295270">
    <property type="component" value="Unassembled WGS sequence"/>
</dbReference>
<dbReference type="Proteomes" id="UP000298340">
    <property type="component" value="Unassembled WGS sequence"/>
</dbReference>
<evidence type="ECO:0000313" key="4">
    <source>
        <dbReference type="EMBL" id="TEB43164.1"/>
    </source>
</evidence>
<dbReference type="EMBL" id="QWDN01000006">
    <property type="protein sequence ID" value="TEB43164.1"/>
    <property type="molecule type" value="Genomic_DNA"/>
</dbReference>
<reference evidence="4 6" key="2">
    <citation type="journal article" date="2018" name="Syst. Appl. Microbiol.">
        <title>Flavobacterium circumlabens sp. nov. and Flavobacterium cupreum sp. nov., two psychrotrophic species isolated from Antarctic environmental samples.</title>
        <authorList>
            <person name="Kralova S."/>
            <person name="Busse H.J."/>
            <person name="Svec P."/>
            <person name="Maslanova I."/>
            <person name="Stankova E."/>
            <person name="Bartak M."/>
            <person name="Sedlacek I."/>
        </authorList>
    </citation>
    <scope>NUCLEOTIDE SEQUENCE [LARGE SCALE GENOMIC DNA]</scope>
    <source>
        <strain evidence="4 6">CCM 8828</strain>
    </source>
</reference>
<dbReference type="Gene3D" id="3.40.30.10">
    <property type="entry name" value="Glutaredoxin"/>
    <property type="match status" value="1"/>
</dbReference>